<keyword evidence="1" id="KW-0805">Transcription regulation</keyword>
<dbReference type="GO" id="GO:0005829">
    <property type="term" value="C:cytosol"/>
    <property type="evidence" value="ECO:0007669"/>
    <property type="project" value="TreeGrafter"/>
</dbReference>
<dbReference type="Proteomes" id="UP000199337">
    <property type="component" value="Unassembled WGS sequence"/>
</dbReference>
<dbReference type="GO" id="GO:0003677">
    <property type="term" value="F:DNA binding"/>
    <property type="evidence" value="ECO:0007669"/>
    <property type="project" value="UniProtKB-KW"/>
</dbReference>
<dbReference type="InterPro" id="IPR050397">
    <property type="entry name" value="Env_Response_Regulators"/>
</dbReference>
<keyword evidence="3" id="KW-0804">Transcription</keyword>
<dbReference type="PROSITE" id="PS51063">
    <property type="entry name" value="HTH_CRP_2"/>
    <property type="match status" value="1"/>
</dbReference>
<dbReference type="Gene3D" id="2.60.120.10">
    <property type="entry name" value="Jelly Rolls"/>
    <property type="match status" value="1"/>
</dbReference>
<dbReference type="SMART" id="SM00419">
    <property type="entry name" value="HTH_CRP"/>
    <property type="match status" value="1"/>
</dbReference>
<protein>
    <submittedName>
        <fullName evidence="6">Transcriptional regulator, Crp/Fnr family</fullName>
    </submittedName>
</protein>
<evidence type="ECO:0000256" key="2">
    <source>
        <dbReference type="ARBA" id="ARBA00023125"/>
    </source>
</evidence>
<evidence type="ECO:0000259" key="4">
    <source>
        <dbReference type="PROSITE" id="PS50042"/>
    </source>
</evidence>
<dbReference type="InterPro" id="IPR014710">
    <property type="entry name" value="RmlC-like_jellyroll"/>
</dbReference>
<dbReference type="CDD" id="cd00038">
    <property type="entry name" value="CAP_ED"/>
    <property type="match status" value="1"/>
</dbReference>
<name>A0A1I2YQA4_9FIRM</name>
<dbReference type="Gene3D" id="1.10.10.10">
    <property type="entry name" value="Winged helix-like DNA-binding domain superfamily/Winged helix DNA-binding domain"/>
    <property type="match status" value="1"/>
</dbReference>
<evidence type="ECO:0000313" key="7">
    <source>
        <dbReference type="Proteomes" id="UP000199337"/>
    </source>
</evidence>
<evidence type="ECO:0000256" key="1">
    <source>
        <dbReference type="ARBA" id="ARBA00023015"/>
    </source>
</evidence>
<dbReference type="InterPro" id="IPR036388">
    <property type="entry name" value="WH-like_DNA-bd_sf"/>
</dbReference>
<dbReference type="Pfam" id="PF13545">
    <property type="entry name" value="HTH_Crp_2"/>
    <property type="match status" value="1"/>
</dbReference>
<dbReference type="GO" id="GO:0003700">
    <property type="term" value="F:DNA-binding transcription factor activity"/>
    <property type="evidence" value="ECO:0007669"/>
    <property type="project" value="TreeGrafter"/>
</dbReference>
<dbReference type="OrthoDB" id="9812325at2"/>
<gene>
    <name evidence="6" type="ORF">SAMN05660649_04566</name>
</gene>
<dbReference type="EMBL" id="FOOX01000022">
    <property type="protein sequence ID" value="SFH27863.1"/>
    <property type="molecule type" value="Genomic_DNA"/>
</dbReference>
<feature type="domain" description="Cyclic nucleotide-binding" evidence="4">
    <location>
        <begin position="30"/>
        <end position="115"/>
    </location>
</feature>
<dbReference type="SMART" id="SM00100">
    <property type="entry name" value="cNMP"/>
    <property type="match status" value="1"/>
</dbReference>
<dbReference type="PROSITE" id="PS50042">
    <property type="entry name" value="CNMP_BINDING_3"/>
    <property type="match status" value="1"/>
</dbReference>
<keyword evidence="2" id="KW-0238">DNA-binding</keyword>
<dbReference type="PANTHER" id="PTHR24567:SF74">
    <property type="entry name" value="HTH-TYPE TRANSCRIPTIONAL REGULATOR ARCR"/>
    <property type="match status" value="1"/>
</dbReference>
<dbReference type="InterPro" id="IPR000595">
    <property type="entry name" value="cNMP-bd_dom"/>
</dbReference>
<keyword evidence="7" id="KW-1185">Reference proteome</keyword>
<dbReference type="Pfam" id="PF00027">
    <property type="entry name" value="cNMP_binding"/>
    <property type="match status" value="1"/>
</dbReference>
<dbReference type="FunFam" id="1.10.10.10:FF:000019">
    <property type="entry name" value="Crp/Fnr family transcriptional regulator"/>
    <property type="match status" value="1"/>
</dbReference>
<dbReference type="SUPFAM" id="SSF46785">
    <property type="entry name" value="Winged helix' DNA-binding domain"/>
    <property type="match status" value="1"/>
</dbReference>
<evidence type="ECO:0000259" key="5">
    <source>
        <dbReference type="PROSITE" id="PS51063"/>
    </source>
</evidence>
<dbReference type="STRING" id="341036.SAMN05660649_04566"/>
<feature type="domain" description="HTH crp-type" evidence="5">
    <location>
        <begin position="146"/>
        <end position="219"/>
    </location>
</feature>
<proteinExistence type="predicted"/>
<dbReference type="RefSeq" id="WP_092474776.1">
    <property type="nucleotide sequence ID" value="NZ_FOOX01000022.1"/>
</dbReference>
<evidence type="ECO:0000313" key="6">
    <source>
        <dbReference type="EMBL" id="SFH27863.1"/>
    </source>
</evidence>
<sequence>MPENASKEPDDALIVNEHERQIIRRTGTAVHYPKGQIIFSANEQADRVYLVEKGHVKIYRLSPDGREVMVGIIRNPSEIMGLAETLYHGKRTCFAGAISDVDMVILTKNQFIDIIDTEHRLALKVASLLGARMRAAETMVYDLMCLQAPGRLALLLLRISERCGIKTSEGIKIKLQLTHSDIASMIGSTRQTVTSIMNTFRSHQCIDVQGREIVIKDPEKLAEWVA</sequence>
<accession>A0A1I2YQA4</accession>
<dbReference type="InterPro" id="IPR012318">
    <property type="entry name" value="HTH_CRP"/>
</dbReference>
<organism evidence="6 7">
    <name type="scientific">Desulfotruncus arcticus DSM 17038</name>
    <dbReference type="NCBI Taxonomy" id="1121424"/>
    <lineage>
        <taxon>Bacteria</taxon>
        <taxon>Bacillati</taxon>
        <taxon>Bacillota</taxon>
        <taxon>Clostridia</taxon>
        <taxon>Eubacteriales</taxon>
        <taxon>Desulfallaceae</taxon>
        <taxon>Desulfotruncus</taxon>
    </lineage>
</organism>
<dbReference type="InterPro" id="IPR018490">
    <property type="entry name" value="cNMP-bd_dom_sf"/>
</dbReference>
<dbReference type="SUPFAM" id="SSF51206">
    <property type="entry name" value="cAMP-binding domain-like"/>
    <property type="match status" value="1"/>
</dbReference>
<dbReference type="PANTHER" id="PTHR24567">
    <property type="entry name" value="CRP FAMILY TRANSCRIPTIONAL REGULATORY PROTEIN"/>
    <property type="match status" value="1"/>
</dbReference>
<evidence type="ECO:0000256" key="3">
    <source>
        <dbReference type="ARBA" id="ARBA00023163"/>
    </source>
</evidence>
<dbReference type="AlphaFoldDB" id="A0A1I2YQA4"/>
<dbReference type="InterPro" id="IPR036390">
    <property type="entry name" value="WH_DNA-bd_sf"/>
</dbReference>
<reference evidence="7" key="1">
    <citation type="submission" date="2016-10" db="EMBL/GenBank/DDBJ databases">
        <authorList>
            <person name="Varghese N."/>
            <person name="Submissions S."/>
        </authorList>
    </citation>
    <scope>NUCLEOTIDE SEQUENCE [LARGE SCALE GENOMIC DNA]</scope>
    <source>
        <strain evidence="7">DSM 17038</strain>
    </source>
</reference>